<reference evidence="9 10" key="1">
    <citation type="journal article" date="2013" name="Genome Biol.">
        <title>Genome of Acanthamoeba castellanii highlights extensive lateral gene transfer and early evolution of tyrosine kinase signaling.</title>
        <authorList>
            <person name="Clarke M."/>
            <person name="Lohan A.J."/>
            <person name="Liu B."/>
            <person name="Lagkouvardos I."/>
            <person name="Roy S."/>
            <person name="Zafar N."/>
            <person name="Bertelli C."/>
            <person name="Schilde C."/>
            <person name="Kianianmomeni A."/>
            <person name="Burglin T.R."/>
            <person name="Frech C."/>
            <person name="Turcotte B."/>
            <person name="Kopec K.O."/>
            <person name="Synnott J.M."/>
            <person name="Choo C."/>
            <person name="Paponov I."/>
            <person name="Finkler A."/>
            <person name="Soon Heng Tan C."/>
            <person name="Hutchins A.P."/>
            <person name="Weinmeier T."/>
            <person name="Rattei T."/>
            <person name="Chu J.S."/>
            <person name="Gimenez G."/>
            <person name="Irimia M."/>
            <person name="Rigden D.J."/>
            <person name="Fitzpatrick D.A."/>
            <person name="Lorenzo-Morales J."/>
            <person name="Bateman A."/>
            <person name="Chiu C.H."/>
            <person name="Tang P."/>
            <person name="Hegemann P."/>
            <person name="Fromm H."/>
            <person name="Raoult D."/>
            <person name="Greub G."/>
            <person name="Miranda-Saavedra D."/>
            <person name="Chen N."/>
            <person name="Nash P."/>
            <person name="Ginger M.L."/>
            <person name="Horn M."/>
            <person name="Schaap P."/>
            <person name="Caler L."/>
            <person name="Loftus B."/>
        </authorList>
    </citation>
    <scope>NUCLEOTIDE SEQUENCE [LARGE SCALE GENOMIC DNA]</scope>
    <source>
        <strain evidence="9 10">Neff</strain>
    </source>
</reference>
<dbReference type="InterPro" id="IPR044609">
    <property type="entry name" value="FKBP2/11"/>
</dbReference>
<feature type="signal peptide" evidence="7">
    <location>
        <begin position="1"/>
        <end position="27"/>
    </location>
</feature>
<evidence type="ECO:0000313" key="9">
    <source>
        <dbReference type="EMBL" id="ELR25456.1"/>
    </source>
</evidence>
<dbReference type="PROSITE" id="PS50059">
    <property type="entry name" value="FKBP_PPIASE"/>
    <property type="match status" value="1"/>
</dbReference>
<keyword evidence="7" id="KW-0732">Signal</keyword>
<evidence type="ECO:0000256" key="3">
    <source>
        <dbReference type="ARBA" id="ARBA00023110"/>
    </source>
</evidence>
<proteinExistence type="predicted"/>
<evidence type="ECO:0000256" key="4">
    <source>
        <dbReference type="ARBA" id="ARBA00023235"/>
    </source>
</evidence>
<dbReference type="RefSeq" id="XP_004368211.1">
    <property type="nucleotide sequence ID" value="XM_004368154.1"/>
</dbReference>
<evidence type="ECO:0000256" key="7">
    <source>
        <dbReference type="SAM" id="SignalP"/>
    </source>
</evidence>
<dbReference type="SUPFAM" id="SSF54534">
    <property type="entry name" value="FKBP-like"/>
    <property type="match status" value="1"/>
</dbReference>
<keyword evidence="10" id="KW-1185">Reference proteome</keyword>
<comment type="catalytic activity">
    <reaction evidence="1 5">
        <text>[protein]-peptidylproline (omega=180) = [protein]-peptidylproline (omega=0)</text>
        <dbReference type="Rhea" id="RHEA:16237"/>
        <dbReference type="Rhea" id="RHEA-COMP:10747"/>
        <dbReference type="Rhea" id="RHEA-COMP:10748"/>
        <dbReference type="ChEBI" id="CHEBI:83833"/>
        <dbReference type="ChEBI" id="CHEBI:83834"/>
        <dbReference type="EC" id="5.2.1.8"/>
    </reaction>
</comment>
<accession>L8HM22</accession>
<dbReference type="PANTHER" id="PTHR45779:SF7">
    <property type="entry name" value="PEPTIDYLPROLYL ISOMERASE"/>
    <property type="match status" value="1"/>
</dbReference>
<protein>
    <recommendedName>
        <fullName evidence="2 5">peptidylprolyl isomerase</fullName>
        <ecNumber evidence="2 5">5.2.1.8</ecNumber>
    </recommendedName>
</protein>
<evidence type="ECO:0000256" key="6">
    <source>
        <dbReference type="SAM" id="MobiDB-lite"/>
    </source>
</evidence>
<feature type="region of interest" description="Disordered" evidence="6">
    <location>
        <begin position="30"/>
        <end position="52"/>
    </location>
</feature>
<dbReference type="InterPro" id="IPR001179">
    <property type="entry name" value="PPIase_FKBP_dom"/>
</dbReference>
<feature type="domain" description="PPIase FKBP-type" evidence="8">
    <location>
        <begin position="74"/>
        <end position="162"/>
    </location>
</feature>
<dbReference type="AlphaFoldDB" id="L8HM22"/>
<dbReference type="OMA" id="VHMHYTG"/>
<feature type="chain" id="PRO_5003991223" description="peptidylprolyl isomerase" evidence="7">
    <location>
        <begin position="28"/>
        <end position="162"/>
    </location>
</feature>
<keyword evidence="3 5" id="KW-0697">Rotamase</keyword>
<dbReference type="PANTHER" id="PTHR45779">
    <property type="entry name" value="PEPTIDYLPROLYL ISOMERASE"/>
    <property type="match status" value="1"/>
</dbReference>
<dbReference type="Proteomes" id="UP000011083">
    <property type="component" value="Unassembled WGS sequence"/>
</dbReference>
<dbReference type="Pfam" id="PF00254">
    <property type="entry name" value="FKBP_C"/>
    <property type="match status" value="1"/>
</dbReference>
<dbReference type="KEGG" id="acan:ACA1_295410"/>
<dbReference type="InterPro" id="IPR046357">
    <property type="entry name" value="PPIase_dom_sf"/>
</dbReference>
<evidence type="ECO:0000313" key="10">
    <source>
        <dbReference type="Proteomes" id="UP000011083"/>
    </source>
</evidence>
<dbReference type="STRING" id="1257118.L8HM22"/>
<dbReference type="FunFam" id="3.10.50.40:FF:000006">
    <property type="entry name" value="Peptidyl-prolyl cis-trans isomerase"/>
    <property type="match status" value="1"/>
</dbReference>
<dbReference type="GO" id="GO:0005783">
    <property type="term" value="C:endoplasmic reticulum"/>
    <property type="evidence" value="ECO:0007669"/>
    <property type="project" value="TreeGrafter"/>
</dbReference>
<evidence type="ECO:0000259" key="8">
    <source>
        <dbReference type="PROSITE" id="PS50059"/>
    </source>
</evidence>
<dbReference type="GeneID" id="14926513"/>
<dbReference type="GO" id="GO:0003755">
    <property type="term" value="F:peptidyl-prolyl cis-trans isomerase activity"/>
    <property type="evidence" value="ECO:0007669"/>
    <property type="project" value="UniProtKB-KW"/>
</dbReference>
<dbReference type="OrthoDB" id="1902587at2759"/>
<evidence type="ECO:0000256" key="2">
    <source>
        <dbReference type="ARBA" id="ARBA00013194"/>
    </source>
</evidence>
<gene>
    <name evidence="9" type="ORF">ACA1_295410</name>
</gene>
<keyword evidence="4 5" id="KW-0413">Isomerase</keyword>
<dbReference type="VEuPathDB" id="AmoebaDB:ACA1_295410"/>
<sequence>MRGSYARLIVLALVCLVVLSATLGASAERRARRKFGKGSSEAGNVHSDADAPPAELKVEVTHRPDNCLRKTAPGDTIDVHYIGSLPDGKPFDSSFSRDQPLTITLGHGQVIPGWEQGLLGMCVDEMRKLTIPPHLAYGDEGYPPVIPPRATLSFMVKLVSIA</sequence>
<dbReference type="EMBL" id="KB007805">
    <property type="protein sequence ID" value="ELR25456.1"/>
    <property type="molecule type" value="Genomic_DNA"/>
</dbReference>
<dbReference type="Gene3D" id="3.10.50.40">
    <property type="match status" value="1"/>
</dbReference>
<evidence type="ECO:0000256" key="1">
    <source>
        <dbReference type="ARBA" id="ARBA00000971"/>
    </source>
</evidence>
<organism evidence="9 10">
    <name type="scientific">Acanthamoeba castellanii (strain ATCC 30010 / Neff)</name>
    <dbReference type="NCBI Taxonomy" id="1257118"/>
    <lineage>
        <taxon>Eukaryota</taxon>
        <taxon>Amoebozoa</taxon>
        <taxon>Discosea</taxon>
        <taxon>Longamoebia</taxon>
        <taxon>Centramoebida</taxon>
        <taxon>Acanthamoebidae</taxon>
        <taxon>Acanthamoeba</taxon>
    </lineage>
</organism>
<dbReference type="EC" id="5.2.1.8" evidence="2 5"/>
<name>L8HM22_ACACF</name>
<evidence type="ECO:0000256" key="5">
    <source>
        <dbReference type="PROSITE-ProRule" id="PRU00277"/>
    </source>
</evidence>